<keyword evidence="2" id="KW-1185">Reference proteome</keyword>
<reference evidence="1 2" key="1">
    <citation type="journal article" date="2016" name="Mol. Biol. Evol.">
        <title>Comparative Genomics of Early-Diverging Mushroom-Forming Fungi Provides Insights into the Origins of Lignocellulose Decay Capabilities.</title>
        <authorList>
            <person name="Nagy L.G."/>
            <person name="Riley R."/>
            <person name="Tritt A."/>
            <person name="Adam C."/>
            <person name="Daum C."/>
            <person name="Floudas D."/>
            <person name="Sun H."/>
            <person name="Yadav J.S."/>
            <person name="Pangilinan J."/>
            <person name="Larsson K.H."/>
            <person name="Matsuura K."/>
            <person name="Barry K."/>
            <person name="Labutti K."/>
            <person name="Kuo R."/>
            <person name="Ohm R.A."/>
            <person name="Bhattacharya S.S."/>
            <person name="Shirouzu T."/>
            <person name="Yoshinaga Y."/>
            <person name="Martin F.M."/>
            <person name="Grigoriev I.V."/>
            <person name="Hibbett D.S."/>
        </authorList>
    </citation>
    <scope>NUCLEOTIDE SEQUENCE [LARGE SCALE GENOMIC DNA]</scope>
    <source>
        <strain evidence="1 2">HHB9708</strain>
    </source>
</reference>
<evidence type="ECO:0008006" key="3">
    <source>
        <dbReference type="Google" id="ProtNLM"/>
    </source>
</evidence>
<evidence type="ECO:0000313" key="1">
    <source>
        <dbReference type="EMBL" id="KZS86563.1"/>
    </source>
</evidence>
<proteinExistence type="predicted"/>
<dbReference type="OrthoDB" id="3203159at2759"/>
<name>A0A164MBU3_9AGAM</name>
<protein>
    <recommendedName>
        <fullName evidence="3">Retrotransposon gag domain-containing protein</fullName>
    </recommendedName>
</protein>
<feature type="non-terminal residue" evidence="1">
    <location>
        <position position="166"/>
    </location>
</feature>
<organism evidence="1 2">
    <name type="scientific">Sistotremastrum niveocremeum HHB9708</name>
    <dbReference type="NCBI Taxonomy" id="1314777"/>
    <lineage>
        <taxon>Eukaryota</taxon>
        <taxon>Fungi</taxon>
        <taxon>Dikarya</taxon>
        <taxon>Basidiomycota</taxon>
        <taxon>Agaricomycotina</taxon>
        <taxon>Agaricomycetes</taxon>
        <taxon>Sistotremastrales</taxon>
        <taxon>Sistotremastraceae</taxon>
        <taxon>Sertulicium</taxon>
        <taxon>Sertulicium niveocremeum</taxon>
    </lineage>
</organism>
<accession>A0A164MBU3</accession>
<dbReference type="Proteomes" id="UP000076722">
    <property type="component" value="Unassembled WGS sequence"/>
</dbReference>
<evidence type="ECO:0000313" key="2">
    <source>
        <dbReference type="Proteomes" id="UP000076722"/>
    </source>
</evidence>
<dbReference type="EMBL" id="KV419484">
    <property type="protein sequence ID" value="KZS86563.1"/>
    <property type="molecule type" value="Genomic_DNA"/>
</dbReference>
<dbReference type="AlphaFoldDB" id="A0A164MBU3"/>
<sequence>IESIPSWDGDGDTLVRWIIKVNSLATRSGAIFEELGTHVPYRLKEGAEMWYFSLPENTRLAAQANWGTLRDVICAYYMNRSWLDKQRIRARNSRYREPGHLKETPSEYYIRKAELLTLLFGLSDSEMIMEVMNGAPASWTSILTPHLCTDVLQFQASIKFHEDALM</sequence>
<gene>
    <name evidence="1" type="ORF">SISNIDRAFT_394583</name>
</gene>
<feature type="non-terminal residue" evidence="1">
    <location>
        <position position="1"/>
    </location>
</feature>